<comment type="caution">
    <text evidence="1">The sequence shown here is derived from an EMBL/GenBank/DDBJ whole genome shotgun (WGS) entry which is preliminary data.</text>
</comment>
<organism evidence="1 2">
    <name type="scientific">Synechocystis salina LEGE 00031</name>
    <dbReference type="NCBI Taxonomy" id="1828736"/>
    <lineage>
        <taxon>Bacteria</taxon>
        <taxon>Bacillati</taxon>
        <taxon>Cyanobacteriota</taxon>
        <taxon>Cyanophyceae</taxon>
        <taxon>Synechococcales</taxon>
        <taxon>Merismopediaceae</taxon>
        <taxon>Synechocystis</taxon>
    </lineage>
</organism>
<gene>
    <name evidence="1" type="ORF">IQ217_02555</name>
</gene>
<accession>A0ABR9VN32</accession>
<proteinExistence type="predicted"/>
<sequence>MTMASPAPELAPPTMDEMAPVSHHDVIETVISGMAQENSAFVQDNDQGSIWKFAYGSVEVLVQLTGEGENDLFRVWAEVMPLPTDPGQLLAEVMQLNWSDTFEACFAVRENHLVALHQRTVAELSPGEISRAITLVATLADDHDDRLKEKYGV</sequence>
<reference evidence="1 2" key="1">
    <citation type="submission" date="2020-10" db="EMBL/GenBank/DDBJ databases">
        <authorList>
            <person name="Castelo-Branco R."/>
            <person name="Eusebio N."/>
            <person name="Adriana R."/>
            <person name="Vieira A."/>
            <person name="Brugerolle De Fraissinette N."/>
            <person name="Rezende De Castro R."/>
            <person name="Schneider M.P."/>
            <person name="Vasconcelos V."/>
            <person name="Leao P.N."/>
        </authorList>
    </citation>
    <scope>NUCLEOTIDE SEQUENCE [LARGE SCALE GENOMIC DNA]</scope>
    <source>
        <strain evidence="1 2">LEGE 00031</strain>
    </source>
</reference>
<dbReference type="InterPro" id="IPR019660">
    <property type="entry name" value="Put_sensory_transdc_reg_YbjN"/>
</dbReference>
<protein>
    <submittedName>
        <fullName evidence="1">YbjN domain-containing protein</fullName>
    </submittedName>
</protein>
<dbReference type="Gene3D" id="3.30.1460.10">
    <property type="match status" value="1"/>
</dbReference>
<evidence type="ECO:0000313" key="1">
    <source>
        <dbReference type="EMBL" id="MBE9252751.1"/>
    </source>
</evidence>
<evidence type="ECO:0000313" key="2">
    <source>
        <dbReference type="Proteomes" id="UP000658720"/>
    </source>
</evidence>
<dbReference type="SUPFAM" id="SSF69635">
    <property type="entry name" value="Type III secretory system chaperone-like"/>
    <property type="match status" value="1"/>
</dbReference>
<keyword evidence="2" id="KW-1185">Reference proteome</keyword>
<dbReference type="Pfam" id="PF10722">
    <property type="entry name" value="YbjN"/>
    <property type="match status" value="1"/>
</dbReference>
<dbReference type="Proteomes" id="UP000658720">
    <property type="component" value="Unassembled WGS sequence"/>
</dbReference>
<dbReference type="CDD" id="cd17036">
    <property type="entry name" value="T3SC_YbjN-like_1"/>
    <property type="match status" value="1"/>
</dbReference>
<dbReference type="EMBL" id="JADEVV010000005">
    <property type="protein sequence ID" value="MBE9252751.1"/>
    <property type="molecule type" value="Genomic_DNA"/>
</dbReference>
<name>A0ABR9VN32_9SYNC</name>